<feature type="region of interest" description="Disordered" evidence="8">
    <location>
        <begin position="443"/>
        <end position="560"/>
    </location>
</feature>
<feature type="compositionally biased region" description="Polar residues" evidence="8">
    <location>
        <begin position="61"/>
        <end position="76"/>
    </location>
</feature>
<dbReference type="PANTHER" id="PTHR22934">
    <property type="entry name" value="PROTEIN ESC1/WETA-RELATED"/>
    <property type="match status" value="1"/>
</dbReference>
<evidence type="ECO:0000256" key="7">
    <source>
        <dbReference type="ARBA" id="ARBA00023321"/>
    </source>
</evidence>
<dbReference type="AlphaFoldDB" id="A0AAI9E9J6"/>
<reference evidence="9" key="1">
    <citation type="submission" date="2023-11" db="EMBL/GenBank/DDBJ databases">
        <authorList>
            <person name="Alioto T."/>
            <person name="Alioto T."/>
            <person name="Gomez Garrido J."/>
        </authorList>
    </citation>
    <scope>NUCLEOTIDE SEQUENCE</scope>
</reference>
<keyword evidence="5" id="KW-0010">Activator</keyword>
<feature type="compositionally biased region" description="Basic residues" evidence="8">
    <location>
        <begin position="493"/>
        <end position="508"/>
    </location>
</feature>
<evidence type="ECO:0000256" key="1">
    <source>
        <dbReference type="ARBA" id="ARBA00008881"/>
    </source>
</evidence>
<keyword evidence="7" id="KW-0183">Conidiation</keyword>
<feature type="compositionally biased region" description="Pro residues" evidence="8">
    <location>
        <begin position="141"/>
        <end position="150"/>
    </location>
</feature>
<feature type="compositionally biased region" description="Polar residues" evidence="8">
    <location>
        <begin position="452"/>
        <end position="464"/>
    </location>
</feature>
<evidence type="ECO:0000256" key="4">
    <source>
        <dbReference type="ARBA" id="ARBA00023015"/>
    </source>
</evidence>
<proteinExistence type="inferred from homology"/>
<feature type="region of interest" description="Disordered" evidence="8">
    <location>
        <begin position="40"/>
        <end position="196"/>
    </location>
</feature>
<accession>A0AAI9E9J6</accession>
<dbReference type="InterPro" id="IPR040112">
    <property type="entry name" value="WetA"/>
</dbReference>
<keyword evidence="4" id="KW-0805">Transcription regulation</keyword>
<evidence type="ECO:0000256" key="6">
    <source>
        <dbReference type="ARBA" id="ARBA00023163"/>
    </source>
</evidence>
<sequence>MAAVDRKSSYQIRPGNKEPEWSSLCNNVFDQYLNDDDIFAIGDSQRERSSSDGSGNLFDFSGSSEQSNQTNVTSPIPSWDDPPSTAGAKTEAKQPKAKAPGEFWTQKLRALEQNAAQCERRQQRLRTTKSHPDFLSLGGHPSPPAVPPSPTDQSSSAPRPRGRVAAANGSKTPTQRSVTNLRSVSRGRPVGVTKPAAAATVNPYATIRKTNASPSKMMNPSRYRAGFKDVWAERIEHSPKKYELRLSQVAFPDSPPPSARPYQGSFAAFGSPVYPPLPGCDDQISPLASTFQRAARLQTPIASPLLSPGSHAAASYFDGLPLPANPYTTQTVPLNDTAPLYPEAPSLAANRIQSFDFGFSSSPVDDAWNAAPFAEAASAPYNPDPFVGQDPYGGIDGLSSSGADGLGLGLSCDPNVISNYTTGPAVPETAVLPNMTYQPPPMSSASPFYVPGQSNGLQLSPTRQSHARSIPNTPHRRRSSQSPSPPATDTRTRRASSSRRASRHRRNKSVSSTPRHAHNDRGGFVNFTPSDSTKILSGVAPSGSSKTKARREKEAADKRRRLSHAAVRAIMEAGGDVEALQKAGLIIP</sequence>
<dbReference type="GO" id="GO:0030435">
    <property type="term" value="P:sporulation resulting in formation of a cellular spore"/>
    <property type="evidence" value="ECO:0007669"/>
    <property type="project" value="UniProtKB-KW"/>
</dbReference>
<evidence type="ECO:0000256" key="8">
    <source>
        <dbReference type="SAM" id="MobiDB-lite"/>
    </source>
</evidence>
<feature type="compositionally biased region" description="Polar residues" evidence="8">
    <location>
        <begin position="169"/>
        <end position="183"/>
    </location>
</feature>
<protein>
    <recommendedName>
        <fullName evidence="2">Developmental regulatory protein wetA</fullName>
    </recommendedName>
</protein>
<keyword evidence="6" id="KW-0804">Transcription</keyword>
<comment type="caution">
    <text evidence="9">The sequence shown here is derived from an EMBL/GenBank/DDBJ whole genome shotgun (WGS) entry which is preliminary data.</text>
</comment>
<dbReference type="GO" id="GO:0048315">
    <property type="term" value="P:conidium formation"/>
    <property type="evidence" value="ECO:0007669"/>
    <property type="project" value="UniProtKB-KW"/>
</dbReference>
<feature type="region of interest" description="Disordered" evidence="8">
    <location>
        <begin position="1"/>
        <end position="22"/>
    </location>
</feature>
<comment type="similarity">
    <text evidence="1">Belongs to the wetA family.</text>
</comment>
<keyword evidence="10" id="KW-1185">Reference proteome</keyword>
<evidence type="ECO:0000256" key="5">
    <source>
        <dbReference type="ARBA" id="ARBA00023159"/>
    </source>
</evidence>
<evidence type="ECO:0000256" key="2">
    <source>
        <dbReference type="ARBA" id="ARBA00015342"/>
    </source>
</evidence>
<name>A0AAI9E9J6_9PEZI</name>
<dbReference type="Proteomes" id="UP001296104">
    <property type="component" value="Unassembled WGS sequence"/>
</dbReference>
<dbReference type="EMBL" id="CAVMBE010000015">
    <property type="protein sequence ID" value="CAK3943375.1"/>
    <property type="molecule type" value="Genomic_DNA"/>
</dbReference>
<organism evidence="9 10">
    <name type="scientific">Lecanosticta acicola</name>
    <dbReference type="NCBI Taxonomy" id="111012"/>
    <lineage>
        <taxon>Eukaryota</taxon>
        <taxon>Fungi</taxon>
        <taxon>Dikarya</taxon>
        <taxon>Ascomycota</taxon>
        <taxon>Pezizomycotina</taxon>
        <taxon>Dothideomycetes</taxon>
        <taxon>Dothideomycetidae</taxon>
        <taxon>Mycosphaerellales</taxon>
        <taxon>Mycosphaerellaceae</taxon>
        <taxon>Lecanosticta</taxon>
    </lineage>
</organism>
<evidence type="ECO:0000313" key="10">
    <source>
        <dbReference type="Proteomes" id="UP001296104"/>
    </source>
</evidence>
<keyword evidence="3" id="KW-0749">Sporulation</keyword>
<evidence type="ECO:0000256" key="3">
    <source>
        <dbReference type="ARBA" id="ARBA00022969"/>
    </source>
</evidence>
<dbReference type="PANTHER" id="PTHR22934:SF25">
    <property type="entry name" value="DEVELOPMENTAL REGULATORY PROTEIN WETA"/>
    <property type="match status" value="1"/>
</dbReference>
<evidence type="ECO:0000313" key="9">
    <source>
        <dbReference type="EMBL" id="CAK3943375.1"/>
    </source>
</evidence>
<gene>
    <name evidence="9" type="ORF">LECACI_7A003142</name>
</gene>